<dbReference type="Pfam" id="PF01661">
    <property type="entry name" value="Macro"/>
    <property type="match status" value="1"/>
</dbReference>
<sequence>MSDVTDGNRLGRFLQSLEQPPPKQKTSRGVRVRERVPLRHGATLCVSSGSIIDFGGGTEWPPLYIAVVNAANRGGLRGGGVDGAFVAAGGASLATDRRNLPIVRGTRSDRIETGGARPTGPNRYGRLHASTVIHAVGPNYLVEYNQGASMKDCDKLLSRAYRSSLAVARDYGVQFLGFSLLSAGIFRGGRSLDDVLRIAVDAVAECAYEGLREVHLVAFLPDELQALTKCALEMRKRDEKDDGRAVEDQADSGANESTCGDATTAVSGDSFEAFGAGTEGRSVTSPSGSPREVFSTCAAGDSPWGAGNMGGSDVLDTPVGDFRQAATTCSLPFGHASAGPAVVHGGQTPSVADHLTTAPRSRGNATSVDRPVTYGRASSARRSTSIPARMCGSARVRGDASVSGAPVLAPSQVDQVSGRTSPSSRQRSGSASRFHGTCGSTRAQGSGYPTVMPGALLPPPPTAKPGPTAPTPTPTTVSKGFVSATAARANARGGAALTSAKDMLPSNTGSCRASANRPSGTAAGPPSSLRSRSNRAPFSRCAARGMR</sequence>
<gene>
    <name evidence="3" type="ORF">NSCI0253_LOCUS19141</name>
</gene>
<dbReference type="PANTHER" id="PTHR11106">
    <property type="entry name" value="GANGLIOSIDE INDUCED DIFFERENTIATION ASSOCIATED PROTEIN 2-RELATED"/>
    <property type="match status" value="1"/>
</dbReference>
<protein>
    <recommendedName>
        <fullName evidence="2">Macro domain-containing protein</fullName>
    </recommendedName>
</protein>
<feature type="domain" description="Macro" evidence="2">
    <location>
        <begin position="31"/>
        <end position="235"/>
    </location>
</feature>
<evidence type="ECO:0000256" key="1">
    <source>
        <dbReference type="SAM" id="MobiDB-lite"/>
    </source>
</evidence>
<reference evidence="3" key="1">
    <citation type="submission" date="2021-01" db="EMBL/GenBank/DDBJ databases">
        <authorList>
            <person name="Corre E."/>
            <person name="Pelletier E."/>
            <person name="Niang G."/>
            <person name="Scheremetjew M."/>
            <person name="Finn R."/>
            <person name="Kale V."/>
            <person name="Holt S."/>
            <person name="Cochrane G."/>
            <person name="Meng A."/>
            <person name="Brown T."/>
            <person name="Cohen L."/>
        </authorList>
    </citation>
    <scope>NUCLEOTIDE SEQUENCE</scope>
</reference>
<dbReference type="SMART" id="SM00506">
    <property type="entry name" value="A1pp"/>
    <property type="match status" value="1"/>
</dbReference>
<dbReference type="SUPFAM" id="SSF52949">
    <property type="entry name" value="Macro domain-like"/>
    <property type="match status" value="1"/>
</dbReference>
<feature type="region of interest" description="Disordered" evidence="1">
    <location>
        <begin position="351"/>
        <end position="475"/>
    </location>
</feature>
<dbReference type="EMBL" id="HBFQ01027060">
    <property type="protein sequence ID" value="CAD8844791.1"/>
    <property type="molecule type" value="Transcribed_RNA"/>
</dbReference>
<dbReference type="InterPro" id="IPR043472">
    <property type="entry name" value="Macro_dom-like"/>
</dbReference>
<dbReference type="Gene3D" id="3.40.220.10">
    <property type="entry name" value="Leucine Aminopeptidase, subunit E, domain 1"/>
    <property type="match status" value="1"/>
</dbReference>
<dbReference type="AlphaFoldDB" id="A0A7S1A7N9"/>
<feature type="compositionally biased region" description="Polar residues" evidence="1">
    <location>
        <begin position="252"/>
        <end position="266"/>
    </location>
</feature>
<feature type="region of interest" description="Disordered" evidence="1">
    <location>
        <begin position="1"/>
        <end position="31"/>
    </location>
</feature>
<dbReference type="InterPro" id="IPR002589">
    <property type="entry name" value="Macro_dom"/>
</dbReference>
<feature type="region of interest" description="Disordered" evidence="1">
    <location>
        <begin position="238"/>
        <end position="266"/>
    </location>
</feature>
<feature type="compositionally biased region" description="Pro residues" evidence="1">
    <location>
        <begin position="456"/>
        <end position="473"/>
    </location>
</feature>
<evidence type="ECO:0000259" key="2">
    <source>
        <dbReference type="PROSITE" id="PS51154"/>
    </source>
</evidence>
<evidence type="ECO:0000313" key="3">
    <source>
        <dbReference type="EMBL" id="CAD8844791.1"/>
    </source>
</evidence>
<dbReference type="PROSITE" id="PS51154">
    <property type="entry name" value="MACRO"/>
    <property type="match status" value="1"/>
</dbReference>
<feature type="compositionally biased region" description="Basic and acidic residues" evidence="1">
    <location>
        <begin position="238"/>
        <end position="247"/>
    </location>
</feature>
<feature type="compositionally biased region" description="Low complexity" evidence="1">
    <location>
        <begin position="417"/>
        <end position="433"/>
    </location>
</feature>
<feature type="compositionally biased region" description="Polar residues" evidence="1">
    <location>
        <begin position="505"/>
        <end position="519"/>
    </location>
</feature>
<accession>A0A7S1A7N9</accession>
<proteinExistence type="predicted"/>
<organism evidence="3">
    <name type="scientific">Noctiluca scintillans</name>
    <name type="common">Sea sparkle</name>
    <name type="synonym">Red tide dinoflagellate</name>
    <dbReference type="NCBI Taxonomy" id="2966"/>
    <lineage>
        <taxon>Eukaryota</taxon>
        <taxon>Sar</taxon>
        <taxon>Alveolata</taxon>
        <taxon>Dinophyceae</taxon>
        <taxon>Noctilucales</taxon>
        <taxon>Noctilucaceae</taxon>
        <taxon>Noctiluca</taxon>
    </lineage>
</organism>
<dbReference type="PANTHER" id="PTHR11106:SF27">
    <property type="entry name" value="MACRO DOMAIN-CONTAINING PROTEIN"/>
    <property type="match status" value="1"/>
</dbReference>
<feature type="region of interest" description="Disordered" evidence="1">
    <location>
        <begin position="493"/>
        <end position="547"/>
    </location>
</feature>
<name>A0A7S1A7N9_NOCSC</name>